<keyword evidence="7" id="KW-1185">Reference proteome</keyword>
<evidence type="ECO:0000313" key="6">
    <source>
        <dbReference type="EMBL" id="VEL33633.1"/>
    </source>
</evidence>
<protein>
    <recommendedName>
        <fullName evidence="4">Large ribosomal subunit protein uL4m</fullName>
    </recommendedName>
</protein>
<dbReference type="InterPro" id="IPR013005">
    <property type="entry name" value="Ribosomal_uL4-like"/>
</dbReference>
<dbReference type="GO" id="GO:0003735">
    <property type="term" value="F:structural constituent of ribosome"/>
    <property type="evidence" value="ECO:0007669"/>
    <property type="project" value="InterPro"/>
</dbReference>
<dbReference type="PANTHER" id="PTHR10746:SF6">
    <property type="entry name" value="LARGE RIBOSOMAL SUBUNIT PROTEIN UL4M"/>
    <property type="match status" value="1"/>
</dbReference>
<dbReference type="GO" id="GO:0006412">
    <property type="term" value="P:translation"/>
    <property type="evidence" value="ECO:0007669"/>
    <property type="project" value="InterPro"/>
</dbReference>
<dbReference type="InterPro" id="IPR002136">
    <property type="entry name" value="Ribosomal_uL4"/>
</dbReference>
<dbReference type="Gene3D" id="3.40.1370.10">
    <property type="match status" value="1"/>
</dbReference>
<proteinExistence type="inferred from homology"/>
<gene>
    <name evidence="6" type="ORF">PXEA_LOCUS27073</name>
</gene>
<reference evidence="6" key="1">
    <citation type="submission" date="2018-11" db="EMBL/GenBank/DDBJ databases">
        <authorList>
            <consortium name="Pathogen Informatics"/>
        </authorList>
    </citation>
    <scope>NUCLEOTIDE SEQUENCE</scope>
</reference>
<dbReference type="InterPro" id="IPR023574">
    <property type="entry name" value="Ribosomal_uL4_dom_sf"/>
</dbReference>
<dbReference type="OrthoDB" id="275876at2759"/>
<comment type="caution">
    <text evidence="6">The sequence shown here is derived from an EMBL/GenBank/DDBJ whole genome shotgun (WGS) entry which is preliminary data.</text>
</comment>
<dbReference type="GO" id="GO:0005840">
    <property type="term" value="C:ribosome"/>
    <property type="evidence" value="ECO:0007669"/>
    <property type="project" value="UniProtKB-KW"/>
</dbReference>
<feature type="region of interest" description="Disordered" evidence="5">
    <location>
        <begin position="162"/>
        <end position="190"/>
    </location>
</feature>
<evidence type="ECO:0000256" key="2">
    <source>
        <dbReference type="ARBA" id="ARBA00022980"/>
    </source>
</evidence>
<evidence type="ECO:0000256" key="5">
    <source>
        <dbReference type="SAM" id="MobiDB-lite"/>
    </source>
</evidence>
<comment type="similarity">
    <text evidence="1">Belongs to the universal ribosomal protein uL4 family.</text>
</comment>
<dbReference type="EMBL" id="CAAALY010246126">
    <property type="protein sequence ID" value="VEL33633.1"/>
    <property type="molecule type" value="Genomic_DNA"/>
</dbReference>
<keyword evidence="2" id="KW-0689">Ribosomal protein</keyword>
<dbReference type="Pfam" id="PF00573">
    <property type="entry name" value="Ribosomal_L4"/>
    <property type="match status" value="1"/>
</dbReference>
<dbReference type="PANTHER" id="PTHR10746">
    <property type="entry name" value="50S RIBOSOMAL PROTEIN L4"/>
    <property type="match status" value="1"/>
</dbReference>
<dbReference type="SUPFAM" id="SSF52166">
    <property type="entry name" value="Ribosomal protein L4"/>
    <property type="match status" value="1"/>
</dbReference>
<name>A0A3S5FFS5_9PLAT</name>
<dbReference type="AlphaFoldDB" id="A0A3S5FFS5"/>
<feature type="compositionally biased region" description="Basic residues" evidence="5">
    <location>
        <begin position="173"/>
        <end position="184"/>
    </location>
</feature>
<evidence type="ECO:0000256" key="3">
    <source>
        <dbReference type="ARBA" id="ARBA00023274"/>
    </source>
</evidence>
<organism evidence="6 7">
    <name type="scientific">Protopolystoma xenopodis</name>
    <dbReference type="NCBI Taxonomy" id="117903"/>
    <lineage>
        <taxon>Eukaryota</taxon>
        <taxon>Metazoa</taxon>
        <taxon>Spiralia</taxon>
        <taxon>Lophotrochozoa</taxon>
        <taxon>Platyhelminthes</taxon>
        <taxon>Monogenea</taxon>
        <taxon>Polyopisthocotylea</taxon>
        <taxon>Polystomatidea</taxon>
        <taxon>Polystomatidae</taxon>
        <taxon>Protopolystoma</taxon>
    </lineage>
</organism>
<keyword evidence="3" id="KW-0687">Ribonucleoprotein</keyword>
<evidence type="ECO:0000256" key="4">
    <source>
        <dbReference type="ARBA" id="ARBA00040565"/>
    </source>
</evidence>
<evidence type="ECO:0000313" key="7">
    <source>
        <dbReference type="Proteomes" id="UP000784294"/>
    </source>
</evidence>
<evidence type="ECO:0000256" key="1">
    <source>
        <dbReference type="ARBA" id="ARBA00010528"/>
    </source>
</evidence>
<accession>A0A3S5FFS5</accession>
<dbReference type="Proteomes" id="UP000784294">
    <property type="component" value="Unassembled WGS sequence"/>
</dbReference>
<dbReference type="GO" id="GO:1990904">
    <property type="term" value="C:ribonucleoprotein complex"/>
    <property type="evidence" value="ECO:0007669"/>
    <property type="project" value="UniProtKB-KW"/>
</dbReference>
<sequence>MLLLAGRLTIFCRNIVSSSPISLHYRYAYSSSNSLENDLGESASASSQLSGLKATNSYEGPLHTPILIPSISSTASVFLSSQPRAPRQAWIETLKLYNGDKENSKAKPLDHNLPLGLVDLSPEVFATFPRLDLVHKNLYWQAHYRIVDWRCITRRSEMTYRSQRKPWPQKGTGRARHGNRRTHLWHGGSQCKGPRGPTAFFSVLPRHVRLAGLISMLTVKHAQEEAYTLFAHANASRKAAFAKSGLNHLDNKDMLETLKIAEQQARFIEVSNASALYLRELISARNWGSSVLFITE</sequence>